<dbReference type="AlphaFoldDB" id="A0A9P6PV82"/>
<evidence type="ECO:0000313" key="3">
    <source>
        <dbReference type="Proteomes" id="UP000726737"/>
    </source>
</evidence>
<evidence type="ECO:0000256" key="1">
    <source>
        <dbReference type="SAM" id="MobiDB-lite"/>
    </source>
</evidence>
<dbReference type="Proteomes" id="UP000726737">
    <property type="component" value="Unassembled WGS sequence"/>
</dbReference>
<feature type="region of interest" description="Disordered" evidence="1">
    <location>
        <begin position="58"/>
        <end position="78"/>
    </location>
</feature>
<sequence>MEAVFNTTPSDIVSAIEARLIARNVGDTRLASLATFCEELATFRGPDDALTKLLPRIRSNGSNRSNSGAHGHDQESNKRVGKYHCKKCVYNNTHPTEKCVTCDNYHKRGHLVAETPFTHQREHYSSVNRGRINN</sequence>
<gene>
    <name evidence="2" type="ORF">BG011_006823</name>
</gene>
<dbReference type="EMBL" id="JAAAJA010000501">
    <property type="protein sequence ID" value="KAG0252744.1"/>
    <property type="molecule type" value="Genomic_DNA"/>
</dbReference>
<name>A0A9P6PV82_9FUNG</name>
<proteinExistence type="predicted"/>
<keyword evidence="3" id="KW-1185">Reference proteome</keyword>
<organism evidence="2 3">
    <name type="scientific">Mortierella polycephala</name>
    <dbReference type="NCBI Taxonomy" id="41804"/>
    <lineage>
        <taxon>Eukaryota</taxon>
        <taxon>Fungi</taxon>
        <taxon>Fungi incertae sedis</taxon>
        <taxon>Mucoromycota</taxon>
        <taxon>Mortierellomycotina</taxon>
        <taxon>Mortierellomycetes</taxon>
        <taxon>Mortierellales</taxon>
        <taxon>Mortierellaceae</taxon>
        <taxon>Mortierella</taxon>
    </lineage>
</organism>
<feature type="compositionally biased region" description="Low complexity" evidence="1">
    <location>
        <begin position="58"/>
        <end position="68"/>
    </location>
</feature>
<accession>A0A9P6PV82</accession>
<protein>
    <submittedName>
        <fullName evidence="2">Uncharacterized protein</fullName>
    </submittedName>
</protein>
<dbReference type="OrthoDB" id="10497259at2759"/>
<reference evidence="2" key="1">
    <citation type="journal article" date="2020" name="Fungal Divers.">
        <title>Resolving the Mortierellaceae phylogeny through synthesis of multi-gene phylogenetics and phylogenomics.</title>
        <authorList>
            <person name="Vandepol N."/>
            <person name="Liber J."/>
            <person name="Desiro A."/>
            <person name="Na H."/>
            <person name="Kennedy M."/>
            <person name="Barry K."/>
            <person name="Grigoriev I.V."/>
            <person name="Miller A.N."/>
            <person name="O'Donnell K."/>
            <person name="Stajich J.E."/>
            <person name="Bonito G."/>
        </authorList>
    </citation>
    <scope>NUCLEOTIDE SEQUENCE</scope>
    <source>
        <strain evidence="2">KOD948</strain>
    </source>
</reference>
<evidence type="ECO:0000313" key="2">
    <source>
        <dbReference type="EMBL" id="KAG0252744.1"/>
    </source>
</evidence>
<comment type="caution">
    <text evidence="2">The sequence shown here is derived from an EMBL/GenBank/DDBJ whole genome shotgun (WGS) entry which is preliminary data.</text>
</comment>